<comment type="cofactor">
    <cofactor evidence="1">
        <name>Mg(2+)</name>
        <dbReference type="ChEBI" id="CHEBI:18420"/>
    </cofactor>
</comment>
<gene>
    <name evidence="7" type="primary">rng</name>
    <name evidence="7" type="ORF">H4O21_03800</name>
</gene>
<keyword evidence="2" id="KW-0479">Metal-binding</keyword>
<protein>
    <submittedName>
        <fullName evidence="7">Ribonuclease G</fullName>
        <ecNumber evidence="7">3.1.26.-</ecNumber>
    </submittedName>
</protein>
<reference evidence="7 8" key="1">
    <citation type="submission" date="2020-08" db="EMBL/GenBank/DDBJ databases">
        <title>Oceanospirillum sp. nov. isolated from marine sediment.</title>
        <authorList>
            <person name="Ji X."/>
        </authorList>
    </citation>
    <scope>NUCLEOTIDE SEQUENCE [LARGE SCALE GENOMIC DNA]</scope>
    <source>
        <strain evidence="7 8">D5</strain>
    </source>
</reference>
<dbReference type="GO" id="GO:0003723">
    <property type="term" value="F:RNA binding"/>
    <property type="evidence" value="ECO:0007669"/>
    <property type="project" value="UniProtKB-KW"/>
</dbReference>
<keyword evidence="8" id="KW-1185">Reference proteome</keyword>
<name>A0A839IK57_9GAMM</name>
<evidence type="ECO:0000259" key="6">
    <source>
        <dbReference type="PROSITE" id="PS50126"/>
    </source>
</evidence>
<dbReference type="GO" id="GO:0004540">
    <property type="term" value="F:RNA nuclease activity"/>
    <property type="evidence" value="ECO:0007669"/>
    <property type="project" value="InterPro"/>
</dbReference>
<dbReference type="InterPro" id="IPR004659">
    <property type="entry name" value="RNase_E/G"/>
</dbReference>
<dbReference type="PANTHER" id="PTHR30001:SF0">
    <property type="entry name" value="RIBONUCLEASE G"/>
    <property type="match status" value="1"/>
</dbReference>
<accession>A0A839IK57</accession>
<dbReference type="NCBIfam" id="TIGR00757">
    <property type="entry name" value="RNaseEG"/>
    <property type="match status" value="1"/>
</dbReference>
<dbReference type="InterPro" id="IPR012340">
    <property type="entry name" value="NA-bd_OB-fold"/>
</dbReference>
<dbReference type="Pfam" id="PF00575">
    <property type="entry name" value="S1"/>
    <property type="match status" value="1"/>
</dbReference>
<feature type="domain" description="S1 motif" evidence="6">
    <location>
        <begin position="39"/>
        <end position="116"/>
    </location>
</feature>
<dbReference type="Pfam" id="PF10150">
    <property type="entry name" value="RNase_E_G"/>
    <property type="match status" value="1"/>
</dbReference>
<comment type="caution">
    <text evidence="7">The sequence shown here is derived from an EMBL/GenBank/DDBJ whole genome shotgun (WGS) entry which is preliminary data.</text>
</comment>
<sequence length="502" mass="57143">MSEEILINITPMETRVAVVENGVLQEVYIERTRRRGIVGNIYKGKVVRVLPGMQAAFVDIGLERAAFIHAADVAPPDRSGSNDVESISSLLHEGQSLIVQVTKEPIGTKGARLTTHLSIPSRYLVYMPHTPHTGVSQRIEDDTERERLRAIVENYQPEPDTATSAKEKKKAITPVQPEGGFIIRTAAEGFGEDEILADIHFLHRLWRSVERRCKQAKEKTVIYEDLPLFMRTMRDFVRPEIEKIRIDSRENFVKLKAFVKEFVPALESRVEYYPGERPVFDLYGVEDEIQKALGRKVQLKSGGYLVVDQTEAMTTIDVNTGAFVGHKNLEETIFKTNLEAATAIVRQLRLRNLGGIIIIDFIDMEDPEHQRQVLRLLEKNLERDHAKTKLTGVTELGLVQMTRKRTRESLEQVMCEPCPTCEARGTLKTAETVCYEIFREILREERAYGSETYLVLAAQPVVDRLLDEESASVADLELFINKTIKFQVETLYSQEQFDIVLL</sequence>
<keyword evidence="3 7" id="KW-0378">Hydrolase</keyword>
<evidence type="ECO:0000313" key="7">
    <source>
        <dbReference type="EMBL" id="MBB1485733.1"/>
    </source>
</evidence>
<dbReference type="NCBIfam" id="NF008689">
    <property type="entry name" value="PRK11712.1"/>
    <property type="match status" value="1"/>
</dbReference>
<dbReference type="GO" id="GO:0006364">
    <property type="term" value="P:rRNA processing"/>
    <property type="evidence" value="ECO:0007669"/>
    <property type="project" value="TreeGrafter"/>
</dbReference>
<keyword evidence="4" id="KW-0460">Magnesium</keyword>
<dbReference type="InterPro" id="IPR019307">
    <property type="entry name" value="RNA-bd_AU-1/RNase_E/G"/>
</dbReference>
<dbReference type="InterPro" id="IPR003029">
    <property type="entry name" value="S1_domain"/>
</dbReference>
<evidence type="ECO:0000313" key="8">
    <source>
        <dbReference type="Proteomes" id="UP000565262"/>
    </source>
</evidence>
<dbReference type="EC" id="3.1.26.-" evidence="7"/>
<evidence type="ECO:0000256" key="4">
    <source>
        <dbReference type="ARBA" id="ARBA00022842"/>
    </source>
</evidence>
<dbReference type="PANTHER" id="PTHR30001">
    <property type="entry name" value="RIBONUCLEASE"/>
    <property type="match status" value="1"/>
</dbReference>
<dbReference type="RefSeq" id="WP_182807515.1">
    <property type="nucleotide sequence ID" value="NZ_JACJFM010000003.1"/>
</dbReference>
<dbReference type="CDD" id="cd04453">
    <property type="entry name" value="S1_RNase_E"/>
    <property type="match status" value="1"/>
</dbReference>
<dbReference type="GO" id="GO:0005737">
    <property type="term" value="C:cytoplasm"/>
    <property type="evidence" value="ECO:0007669"/>
    <property type="project" value="TreeGrafter"/>
</dbReference>
<dbReference type="EMBL" id="JACJFM010000003">
    <property type="protein sequence ID" value="MBB1485733.1"/>
    <property type="molecule type" value="Genomic_DNA"/>
</dbReference>
<dbReference type="GO" id="GO:0046872">
    <property type="term" value="F:metal ion binding"/>
    <property type="evidence" value="ECO:0007669"/>
    <property type="project" value="UniProtKB-KW"/>
</dbReference>
<evidence type="ECO:0000256" key="5">
    <source>
        <dbReference type="ARBA" id="ARBA00022884"/>
    </source>
</evidence>
<organism evidence="7 8">
    <name type="scientific">Oceanospirillum sediminis</name>
    <dbReference type="NCBI Taxonomy" id="2760088"/>
    <lineage>
        <taxon>Bacteria</taxon>
        <taxon>Pseudomonadati</taxon>
        <taxon>Pseudomonadota</taxon>
        <taxon>Gammaproteobacteria</taxon>
        <taxon>Oceanospirillales</taxon>
        <taxon>Oceanospirillaceae</taxon>
        <taxon>Oceanospirillum</taxon>
    </lineage>
</organism>
<evidence type="ECO:0000256" key="3">
    <source>
        <dbReference type="ARBA" id="ARBA00022801"/>
    </source>
</evidence>
<dbReference type="Gene3D" id="3.40.1260.20">
    <property type="entry name" value="Ribonuclease E, catalytic domain"/>
    <property type="match status" value="1"/>
</dbReference>
<dbReference type="SUPFAM" id="SSF50249">
    <property type="entry name" value="Nucleic acid-binding proteins"/>
    <property type="match status" value="1"/>
</dbReference>
<evidence type="ECO:0000256" key="1">
    <source>
        <dbReference type="ARBA" id="ARBA00001946"/>
    </source>
</evidence>
<dbReference type="AlphaFoldDB" id="A0A839IK57"/>
<evidence type="ECO:0000256" key="2">
    <source>
        <dbReference type="ARBA" id="ARBA00022723"/>
    </source>
</evidence>
<dbReference type="Gene3D" id="2.40.50.140">
    <property type="entry name" value="Nucleic acid-binding proteins"/>
    <property type="match status" value="1"/>
</dbReference>
<dbReference type="SMART" id="SM00316">
    <property type="entry name" value="S1"/>
    <property type="match status" value="1"/>
</dbReference>
<proteinExistence type="predicted"/>
<dbReference type="Proteomes" id="UP000565262">
    <property type="component" value="Unassembled WGS sequence"/>
</dbReference>
<dbReference type="PROSITE" id="PS50126">
    <property type="entry name" value="S1"/>
    <property type="match status" value="1"/>
</dbReference>
<keyword evidence="5" id="KW-0694">RNA-binding</keyword>
<dbReference type="GO" id="GO:0016787">
    <property type="term" value="F:hydrolase activity"/>
    <property type="evidence" value="ECO:0007669"/>
    <property type="project" value="UniProtKB-KW"/>
</dbReference>